<dbReference type="InterPro" id="IPR057744">
    <property type="entry name" value="OTAase-like"/>
</dbReference>
<reference evidence="2" key="1">
    <citation type="submission" date="2016-07" db="EMBL/GenBank/DDBJ databases">
        <title>Microvirga ossetica sp. nov. a new species of rhizobia isolated from root nodules of the legume species Vicia alpestris Steven originated from North Ossetia region in the Caucasus.</title>
        <authorList>
            <person name="Safronova V.I."/>
            <person name="Kuznetsova I.G."/>
            <person name="Sazanova A.L."/>
            <person name="Belimov A."/>
            <person name="Andronov E."/>
            <person name="Osledkin Y.S."/>
            <person name="Onishchuk O.P."/>
            <person name="Kurchak O.N."/>
            <person name="Shaposhnikov A.I."/>
            <person name="Willems A."/>
            <person name="Tikhonovich I.A."/>
        </authorList>
    </citation>
    <scope>NUCLEOTIDE SEQUENCE [LARGE SCALE GENOMIC DNA]</scope>
    <source>
        <strain evidence="2">V5/3M</strain>
    </source>
</reference>
<dbReference type="InterPro" id="IPR011059">
    <property type="entry name" value="Metal-dep_hydrolase_composite"/>
</dbReference>
<dbReference type="InterPro" id="IPR032466">
    <property type="entry name" value="Metal_Hydrolase"/>
</dbReference>
<evidence type="ECO:0000259" key="1">
    <source>
        <dbReference type="Pfam" id="PF01979"/>
    </source>
</evidence>
<dbReference type="InterPro" id="IPR051781">
    <property type="entry name" value="Metallo-dep_Hydrolase"/>
</dbReference>
<name>A0A1B2EDY5_9HYPH</name>
<dbReference type="RefSeq" id="WP_099509153.1">
    <property type="nucleotide sequence ID" value="NZ_CP016616.1"/>
</dbReference>
<sequence length="487" mass="51430">MFSCVSADQADISGPSSCSCCQPQLQAVARRIDRDLSRRGFIAGAGASLASLGFTRPAGAQPASPRPTPPIVFANFQLFDGRSKVLREGLRILVEGNRIKQLASGDPPPPDGARMIDCGGRVLMPGLIDAHWHAVFAALPVATLLTADIGYIFLAASAEAERTLMRGFTTVRDLGGPSFALKQAIDDGLATGPRIYPSGAMITTTGGHGDMRSLSDLPRSPGGPLSFMEQTGAANVADSADEVRLRVREQLFQGASQIKLVGGGGVASPRTTLDMLTFSEPELRAGVQAAGDRNTYAAVHAYPSAAIQRAIAAGAQCIEHGHLMDEATARLMADNGIWLSTQPFVSDEDTPPLAGQSRTNLLQVIAGTDSVYTLAKKHKIKTAFGSDLLFSSTIAERQGIMLTHLARWYDNADILTMATSGNAELLAMSGQRNPYPGKLGVIEEGAFADLLVSDVNPLDDIAPVANPDKTFLVIMKDGTVYKNTLPG</sequence>
<dbReference type="SUPFAM" id="SSF51556">
    <property type="entry name" value="Metallo-dependent hydrolases"/>
    <property type="match status" value="1"/>
</dbReference>
<keyword evidence="2" id="KW-0378">Hydrolase</keyword>
<dbReference type="OrthoDB" id="9815027at2"/>
<dbReference type="Gene3D" id="3.20.20.140">
    <property type="entry name" value="Metal-dependent hydrolases"/>
    <property type="match status" value="1"/>
</dbReference>
<evidence type="ECO:0000313" key="2">
    <source>
        <dbReference type="EMBL" id="ANY78163.1"/>
    </source>
</evidence>
<dbReference type="InterPro" id="IPR006680">
    <property type="entry name" value="Amidohydro-rel"/>
</dbReference>
<dbReference type="KEGG" id="moc:BB934_07880"/>
<dbReference type="SUPFAM" id="SSF51338">
    <property type="entry name" value="Composite domain of metallo-dependent hydrolases"/>
    <property type="match status" value="2"/>
</dbReference>
<dbReference type="PANTHER" id="PTHR43135:SF3">
    <property type="entry name" value="ALPHA-D-RIBOSE 1-METHYLPHOSPHONATE 5-TRIPHOSPHATE DIPHOSPHATASE"/>
    <property type="match status" value="1"/>
</dbReference>
<dbReference type="AlphaFoldDB" id="A0A1B2EDY5"/>
<gene>
    <name evidence="2" type="ORF">BB934_07880</name>
</gene>
<organism evidence="2">
    <name type="scientific">Microvirga ossetica</name>
    <dbReference type="NCBI Taxonomy" id="1882682"/>
    <lineage>
        <taxon>Bacteria</taxon>
        <taxon>Pseudomonadati</taxon>
        <taxon>Pseudomonadota</taxon>
        <taxon>Alphaproteobacteria</taxon>
        <taxon>Hyphomicrobiales</taxon>
        <taxon>Methylobacteriaceae</taxon>
        <taxon>Microvirga</taxon>
    </lineage>
</organism>
<feature type="domain" description="Amidohydrolase-related" evidence="1">
    <location>
        <begin position="122"/>
        <end position="478"/>
    </location>
</feature>
<dbReference type="GO" id="GO:0016810">
    <property type="term" value="F:hydrolase activity, acting on carbon-nitrogen (but not peptide) bonds"/>
    <property type="evidence" value="ECO:0007669"/>
    <property type="project" value="InterPro"/>
</dbReference>
<dbReference type="EMBL" id="CP016616">
    <property type="protein sequence ID" value="ANY78163.1"/>
    <property type="molecule type" value="Genomic_DNA"/>
</dbReference>
<dbReference type="CDD" id="cd01299">
    <property type="entry name" value="Met_dep_hydrolase_A"/>
    <property type="match status" value="1"/>
</dbReference>
<proteinExistence type="predicted"/>
<dbReference type="Pfam" id="PF01979">
    <property type="entry name" value="Amidohydro_1"/>
    <property type="match status" value="1"/>
</dbReference>
<accession>A0A1B2EDY5</accession>
<dbReference type="PANTHER" id="PTHR43135">
    <property type="entry name" value="ALPHA-D-RIBOSE 1-METHYLPHOSPHONATE 5-TRIPHOSPHATE DIPHOSPHATASE"/>
    <property type="match status" value="1"/>
</dbReference>
<dbReference type="Gene3D" id="2.30.40.10">
    <property type="entry name" value="Urease, subunit C, domain 1"/>
    <property type="match status" value="1"/>
</dbReference>
<protein>
    <submittedName>
        <fullName evidence="2">Hydrolase</fullName>
    </submittedName>
</protein>